<keyword evidence="5" id="KW-0560">Oxidoreductase</keyword>
<dbReference type="PRINTS" id="PR00465">
    <property type="entry name" value="EP450IV"/>
</dbReference>
<dbReference type="PANTHER" id="PTHR46206">
    <property type="entry name" value="CYTOCHROME P450"/>
    <property type="match status" value="1"/>
</dbReference>
<dbReference type="CDD" id="cd11041">
    <property type="entry name" value="CYP503A1-like"/>
    <property type="match status" value="1"/>
</dbReference>
<evidence type="ECO:0000256" key="7">
    <source>
        <dbReference type="ARBA" id="ARBA00023033"/>
    </source>
</evidence>
<dbReference type="GO" id="GO:0020037">
    <property type="term" value="F:heme binding"/>
    <property type="evidence" value="ECO:0007669"/>
    <property type="project" value="InterPro"/>
</dbReference>
<evidence type="ECO:0000313" key="9">
    <source>
        <dbReference type="EMBL" id="PVH97409.1"/>
    </source>
</evidence>
<comment type="cofactor">
    <cofactor evidence="1 8">
        <name>heme</name>
        <dbReference type="ChEBI" id="CHEBI:30413"/>
    </cofactor>
</comment>
<organism evidence="9 10">
    <name type="scientific">Periconia macrospinosa</name>
    <dbReference type="NCBI Taxonomy" id="97972"/>
    <lineage>
        <taxon>Eukaryota</taxon>
        <taxon>Fungi</taxon>
        <taxon>Dikarya</taxon>
        <taxon>Ascomycota</taxon>
        <taxon>Pezizomycotina</taxon>
        <taxon>Dothideomycetes</taxon>
        <taxon>Pleosporomycetidae</taxon>
        <taxon>Pleosporales</taxon>
        <taxon>Massarineae</taxon>
        <taxon>Periconiaceae</taxon>
        <taxon>Periconia</taxon>
    </lineage>
</organism>
<evidence type="ECO:0000256" key="8">
    <source>
        <dbReference type="PIRSR" id="PIRSR602403-1"/>
    </source>
</evidence>
<evidence type="ECO:0000313" key="10">
    <source>
        <dbReference type="Proteomes" id="UP000244855"/>
    </source>
</evidence>
<dbReference type="InterPro" id="IPR036396">
    <property type="entry name" value="Cyt_P450_sf"/>
</dbReference>
<dbReference type="Pfam" id="PF00067">
    <property type="entry name" value="p450"/>
    <property type="match status" value="1"/>
</dbReference>
<dbReference type="SUPFAM" id="SSF48264">
    <property type="entry name" value="Cytochrome P450"/>
    <property type="match status" value="1"/>
</dbReference>
<dbReference type="AlphaFoldDB" id="A0A2V1DJH2"/>
<evidence type="ECO:0000256" key="6">
    <source>
        <dbReference type="ARBA" id="ARBA00023004"/>
    </source>
</evidence>
<dbReference type="OrthoDB" id="1844152at2759"/>
<evidence type="ECO:0000256" key="5">
    <source>
        <dbReference type="ARBA" id="ARBA00023002"/>
    </source>
</evidence>
<dbReference type="PANTHER" id="PTHR46206:SF6">
    <property type="entry name" value="CYTOCHROME P450 MONOOXYGENASE AN1598-RELATED"/>
    <property type="match status" value="1"/>
</dbReference>
<evidence type="ECO:0000256" key="2">
    <source>
        <dbReference type="ARBA" id="ARBA00004685"/>
    </source>
</evidence>
<dbReference type="InterPro" id="IPR001128">
    <property type="entry name" value="Cyt_P450"/>
</dbReference>
<dbReference type="Proteomes" id="UP000244855">
    <property type="component" value="Unassembled WGS sequence"/>
</dbReference>
<dbReference type="EMBL" id="KZ805436">
    <property type="protein sequence ID" value="PVH97409.1"/>
    <property type="molecule type" value="Genomic_DNA"/>
</dbReference>
<sequence>MLVSLVASFYLVSQFKIHFGGPQVPLVGLRHAFESRYYANWRFFRDAASVLNDGYAKFSNSPWRFTRADTDMLMLPSKYVPELQSLSPQIASPTIAHAFNLSGYWTNMDIILKNNLHFRTLQEKLTPHLNQLTVPMQDELNYAVEKDLPKCNGEWVAIKPYHSILRLVSRISARIFLGKPLCRDERWLEISTEFTENVFVSLVVLRLFPRFLHGFISYFLPSTWICCNYIRKAKKLLVPDIKRRQVAMAAGEKSENDMNLLNWMLEIASPRESKPSELAHLEVVMSLASIHTSQMNAVHVLYDLAEHPKYVKEIREEIKEVIAEDGDWLEWKKTSFYKLKKLDSFMRESQRHNPPTLLSYHRVMMSDYVLQDGTVLPKGAHIAMPVNSIQNGITPNPDLFDPMRYYRLRQGEGQAHLHQFATTEKDVLNFGHGKYSCPGRFFAALEIKNILVRLIMDYDWKLPEGQGRFVNLHAHEFIFPNQNGLLYMRQRPQEERLKM</sequence>
<keyword evidence="4 8" id="KW-0479">Metal-binding</keyword>
<dbReference type="GO" id="GO:0005506">
    <property type="term" value="F:iron ion binding"/>
    <property type="evidence" value="ECO:0007669"/>
    <property type="project" value="InterPro"/>
</dbReference>
<feature type="binding site" description="axial binding residue" evidence="8">
    <location>
        <position position="437"/>
    </location>
    <ligand>
        <name>heme</name>
        <dbReference type="ChEBI" id="CHEBI:30413"/>
    </ligand>
    <ligandPart>
        <name>Fe</name>
        <dbReference type="ChEBI" id="CHEBI:18248"/>
    </ligandPart>
</feature>
<name>A0A2V1DJH2_9PLEO</name>
<keyword evidence="10" id="KW-1185">Reference proteome</keyword>
<reference evidence="9 10" key="1">
    <citation type="journal article" date="2018" name="Sci. Rep.">
        <title>Comparative genomics provides insights into the lifestyle and reveals functional heterogeneity of dark septate endophytic fungi.</title>
        <authorList>
            <person name="Knapp D.G."/>
            <person name="Nemeth J.B."/>
            <person name="Barry K."/>
            <person name="Hainaut M."/>
            <person name="Henrissat B."/>
            <person name="Johnson J."/>
            <person name="Kuo A."/>
            <person name="Lim J.H.P."/>
            <person name="Lipzen A."/>
            <person name="Nolan M."/>
            <person name="Ohm R.A."/>
            <person name="Tamas L."/>
            <person name="Grigoriev I.V."/>
            <person name="Spatafora J.W."/>
            <person name="Nagy L.G."/>
            <person name="Kovacs G.M."/>
        </authorList>
    </citation>
    <scope>NUCLEOTIDE SEQUENCE [LARGE SCALE GENOMIC DNA]</scope>
    <source>
        <strain evidence="9 10">DSE2036</strain>
    </source>
</reference>
<evidence type="ECO:0000256" key="3">
    <source>
        <dbReference type="ARBA" id="ARBA00010617"/>
    </source>
</evidence>
<comment type="pathway">
    <text evidence="2">Mycotoxin biosynthesis.</text>
</comment>
<keyword evidence="8" id="KW-0349">Heme</keyword>
<accession>A0A2V1DJH2</accession>
<dbReference type="GO" id="GO:0016705">
    <property type="term" value="F:oxidoreductase activity, acting on paired donors, with incorporation or reduction of molecular oxygen"/>
    <property type="evidence" value="ECO:0007669"/>
    <property type="project" value="InterPro"/>
</dbReference>
<evidence type="ECO:0000256" key="4">
    <source>
        <dbReference type="ARBA" id="ARBA00022723"/>
    </source>
</evidence>
<dbReference type="STRING" id="97972.A0A2V1DJH2"/>
<keyword evidence="7 9" id="KW-0503">Monooxygenase</keyword>
<comment type="similarity">
    <text evidence="3">Belongs to the cytochrome P450 family.</text>
</comment>
<gene>
    <name evidence="9" type="ORF">DM02DRAFT_644201</name>
</gene>
<keyword evidence="6 8" id="KW-0408">Iron</keyword>
<dbReference type="InterPro" id="IPR002403">
    <property type="entry name" value="Cyt_P450_E_grp-IV"/>
</dbReference>
<dbReference type="GO" id="GO:0004497">
    <property type="term" value="F:monooxygenase activity"/>
    <property type="evidence" value="ECO:0007669"/>
    <property type="project" value="UniProtKB-KW"/>
</dbReference>
<protein>
    <submittedName>
        <fullName evidence="9">Cytochrome P450 monooxygenase-like protein</fullName>
    </submittedName>
</protein>
<evidence type="ECO:0000256" key="1">
    <source>
        <dbReference type="ARBA" id="ARBA00001971"/>
    </source>
</evidence>
<proteinExistence type="inferred from homology"/>
<dbReference type="Gene3D" id="1.10.630.10">
    <property type="entry name" value="Cytochrome P450"/>
    <property type="match status" value="1"/>
</dbReference>